<dbReference type="EMBL" id="CAJVPQ010001519">
    <property type="protein sequence ID" value="CAG8556829.1"/>
    <property type="molecule type" value="Genomic_DNA"/>
</dbReference>
<organism evidence="1 2">
    <name type="scientific">Funneliformis caledonium</name>
    <dbReference type="NCBI Taxonomy" id="1117310"/>
    <lineage>
        <taxon>Eukaryota</taxon>
        <taxon>Fungi</taxon>
        <taxon>Fungi incertae sedis</taxon>
        <taxon>Mucoromycota</taxon>
        <taxon>Glomeromycotina</taxon>
        <taxon>Glomeromycetes</taxon>
        <taxon>Glomerales</taxon>
        <taxon>Glomeraceae</taxon>
        <taxon>Funneliformis</taxon>
    </lineage>
</organism>
<dbReference type="Proteomes" id="UP000789570">
    <property type="component" value="Unassembled WGS sequence"/>
</dbReference>
<sequence length="44" mass="4974">MIGSLIIKELLADDTKLLSIIIFKDKKVSKNLSSEIIVLIYPKE</sequence>
<name>A0A9N9BAL8_9GLOM</name>
<reference evidence="1" key="1">
    <citation type="submission" date="2021-06" db="EMBL/GenBank/DDBJ databases">
        <authorList>
            <person name="Kallberg Y."/>
            <person name="Tangrot J."/>
            <person name="Rosling A."/>
        </authorList>
    </citation>
    <scope>NUCLEOTIDE SEQUENCE</scope>
    <source>
        <strain evidence="1">UK204</strain>
    </source>
</reference>
<keyword evidence="2" id="KW-1185">Reference proteome</keyword>
<proteinExistence type="predicted"/>
<protein>
    <submittedName>
        <fullName evidence="1">11408_t:CDS:1</fullName>
    </submittedName>
</protein>
<accession>A0A9N9BAL8</accession>
<evidence type="ECO:0000313" key="1">
    <source>
        <dbReference type="EMBL" id="CAG8556829.1"/>
    </source>
</evidence>
<comment type="caution">
    <text evidence="1">The sequence shown here is derived from an EMBL/GenBank/DDBJ whole genome shotgun (WGS) entry which is preliminary data.</text>
</comment>
<evidence type="ECO:0000313" key="2">
    <source>
        <dbReference type="Proteomes" id="UP000789570"/>
    </source>
</evidence>
<gene>
    <name evidence="1" type="ORF">FCALED_LOCUS6398</name>
</gene>
<dbReference type="AlphaFoldDB" id="A0A9N9BAL8"/>